<protein>
    <submittedName>
        <fullName evidence="4">Cardiolipin synthase</fullName>
        <ecNumber evidence="4">2.7.8.-</ecNumber>
    </submittedName>
</protein>
<keyword evidence="2" id="KW-0472">Membrane</keyword>
<sequence>MTACAQAIAYTRLMPTPLIPTTPSRLLAEQALSRAAGAPLLNGNAVELLIDAAAHYAAWLAAIRGARRRVLLENYIIRDDEVGRAFRDALVERAQAGVFVAVVADWVGCLGQSRGAFWAPLRAAGGEVRVFNPPQLGQPFGWISRDHRKLLVVDGSLGFLSGVCISAKWLGDPTRDVPPWRDTGVALRGPAVAELEAAFAQSWSETGAALRPFSAMPEPVAPAGDVALRLIATQPATAGMYRLDQLIAAMARKTLWLTDAYFVGLAPYVQALVAAARDGVDVRLLVPGSSDIPIVAGLSRSGYRPLLKAGIRVFEWNGSMLHAKTAVADGQWARVGSSNLNIASWLGNRELDVAVEDAGFAGQLAAQYEKDLGNATEIVLASRRRRHGNGSREKVRSSETRPPRVRHAGGSSGRAAAGALRIANSVGAALSNRRVLGDTSSGPLVTGTVTLAALAVVAFVWPAWIGWPFGAIAAWFALNLGIRSWRMRKRRWRELRDAGDD</sequence>
<dbReference type="PROSITE" id="PS50035">
    <property type="entry name" value="PLD"/>
    <property type="match status" value="1"/>
</dbReference>
<keyword evidence="2" id="KW-0812">Transmembrane</keyword>
<gene>
    <name evidence="4" type="ORF">ABIE04_002765</name>
</gene>
<evidence type="ECO:0000313" key="4">
    <source>
        <dbReference type="EMBL" id="MET4570404.1"/>
    </source>
</evidence>
<dbReference type="PANTHER" id="PTHR21248:SF22">
    <property type="entry name" value="PHOSPHOLIPASE D"/>
    <property type="match status" value="1"/>
</dbReference>
<dbReference type="Pfam" id="PF13091">
    <property type="entry name" value="PLDc_2"/>
    <property type="match status" value="1"/>
</dbReference>
<evidence type="ECO:0000256" key="1">
    <source>
        <dbReference type="SAM" id="MobiDB-lite"/>
    </source>
</evidence>
<dbReference type="PANTHER" id="PTHR21248">
    <property type="entry name" value="CARDIOLIPIN SYNTHASE"/>
    <property type="match status" value="1"/>
</dbReference>
<feature type="region of interest" description="Disordered" evidence="1">
    <location>
        <begin position="383"/>
        <end position="414"/>
    </location>
</feature>
<dbReference type="GO" id="GO:0016740">
    <property type="term" value="F:transferase activity"/>
    <property type="evidence" value="ECO:0007669"/>
    <property type="project" value="UniProtKB-KW"/>
</dbReference>
<dbReference type="CDD" id="cd09110">
    <property type="entry name" value="PLDc_CLS_1"/>
    <property type="match status" value="1"/>
</dbReference>
<dbReference type="SUPFAM" id="SSF56024">
    <property type="entry name" value="Phospholipase D/nuclease"/>
    <property type="match status" value="2"/>
</dbReference>
<feature type="transmembrane region" description="Helical" evidence="2">
    <location>
        <begin position="467"/>
        <end position="485"/>
    </location>
</feature>
<evidence type="ECO:0000313" key="5">
    <source>
        <dbReference type="Proteomes" id="UP001549251"/>
    </source>
</evidence>
<name>A0ABV2PZD9_9GAMM</name>
<organism evidence="4 5">
    <name type="scientific">Rhodanobacter soli</name>
    <dbReference type="NCBI Taxonomy" id="590609"/>
    <lineage>
        <taxon>Bacteria</taxon>
        <taxon>Pseudomonadati</taxon>
        <taxon>Pseudomonadota</taxon>
        <taxon>Gammaproteobacteria</taxon>
        <taxon>Lysobacterales</taxon>
        <taxon>Rhodanobacteraceae</taxon>
        <taxon>Rhodanobacter</taxon>
    </lineage>
</organism>
<keyword evidence="5" id="KW-1185">Reference proteome</keyword>
<evidence type="ECO:0000256" key="2">
    <source>
        <dbReference type="SAM" id="Phobius"/>
    </source>
</evidence>
<dbReference type="InterPro" id="IPR001736">
    <property type="entry name" value="PLipase_D/transphosphatidylase"/>
</dbReference>
<comment type="caution">
    <text evidence="4">The sequence shown here is derived from an EMBL/GenBank/DDBJ whole genome shotgun (WGS) entry which is preliminary data.</text>
</comment>
<reference evidence="4 5" key="1">
    <citation type="submission" date="2024-06" db="EMBL/GenBank/DDBJ databases">
        <title>Sorghum-associated microbial communities from plants grown in Nebraska, USA.</title>
        <authorList>
            <person name="Schachtman D."/>
        </authorList>
    </citation>
    <scope>NUCLEOTIDE SEQUENCE [LARGE SCALE GENOMIC DNA]</scope>
    <source>
        <strain evidence="4 5">1757</strain>
    </source>
</reference>
<feature type="domain" description="PLD phosphodiesterase" evidence="3">
    <location>
        <begin position="317"/>
        <end position="344"/>
    </location>
</feature>
<evidence type="ECO:0000259" key="3">
    <source>
        <dbReference type="PROSITE" id="PS50035"/>
    </source>
</evidence>
<dbReference type="CDD" id="cd09159">
    <property type="entry name" value="PLDc_ybhO_like_2"/>
    <property type="match status" value="1"/>
</dbReference>
<proteinExistence type="predicted"/>
<dbReference type="EC" id="2.7.8.-" evidence="4"/>
<dbReference type="EMBL" id="JBEPSD010000002">
    <property type="protein sequence ID" value="MET4570404.1"/>
    <property type="molecule type" value="Genomic_DNA"/>
</dbReference>
<keyword evidence="4" id="KW-0808">Transferase</keyword>
<keyword evidence="2" id="KW-1133">Transmembrane helix</keyword>
<dbReference type="InterPro" id="IPR025202">
    <property type="entry name" value="PLD-like_dom"/>
</dbReference>
<dbReference type="Gene3D" id="3.30.870.10">
    <property type="entry name" value="Endonuclease Chain A"/>
    <property type="match status" value="2"/>
</dbReference>
<dbReference type="Proteomes" id="UP001549251">
    <property type="component" value="Unassembled WGS sequence"/>
</dbReference>
<feature type="compositionally biased region" description="Basic and acidic residues" evidence="1">
    <location>
        <begin position="390"/>
        <end position="402"/>
    </location>
</feature>
<accession>A0ABV2PZD9</accession>